<dbReference type="OrthoDB" id="2250022at2759"/>
<dbReference type="PANTHER" id="PTHR12124">
    <property type="entry name" value="POLYMYOSITIS/SCLERODERMA AUTOANTIGEN-RELATED"/>
    <property type="match status" value="1"/>
</dbReference>
<dbReference type="GO" id="GO:0000467">
    <property type="term" value="P:exonucleolytic trimming to generate mature 3'-end of 5.8S rRNA from tricistronic rRNA transcript (SSU-rRNA, 5.8S rRNA, LSU-rRNA)"/>
    <property type="evidence" value="ECO:0007669"/>
    <property type="project" value="InterPro"/>
</dbReference>
<keyword evidence="12" id="KW-1185">Reference proteome</keyword>
<feature type="compositionally biased region" description="Low complexity" evidence="9">
    <location>
        <begin position="1064"/>
        <end position="1097"/>
    </location>
</feature>
<comment type="similarity">
    <text evidence="8">Belongs to the exosome component 10/RRP6 family.</text>
</comment>
<dbReference type="InterPro" id="IPR044876">
    <property type="entry name" value="HRDC_dom_sf"/>
</dbReference>
<dbReference type="InterPro" id="IPR012588">
    <property type="entry name" value="Exosome-assoc_fac_Rrp6_N"/>
</dbReference>
<dbReference type="GO" id="GO:0003727">
    <property type="term" value="F:single-stranded RNA binding"/>
    <property type="evidence" value="ECO:0007669"/>
    <property type="project" value="TreeGrafter"/>
</dbReference>
<dbReference type="PANTHER" id="PTHR12124:SF47">
    <property type="entry name" value="EXOSOME COMPONENT 10"/>
    <property type="match status" value="1"/>
</dbReference>
<proteinExistence type="inferred from homology"/>
<comment type="caution">
    <text evidence="11">The sequence shown here is derived from an EMBL/GenBank/DDBJ whole genome shotgun (WGS) entry which is preliminary data.</text>
</comment>
<dbReference type="GO" id="GO:0000166">
    <property type="term" value="F:nucleotide binding"/>
    <property type="evidence" value="ECO:0007669"/>
    <property type="project" value="InterPro"/>
</dbReference>
<evidence type="ECO:0000256" key="7">
    <source>
        <dbReference type="ARBA" id="ARBA00023242"/>
    </source>
</evidence>
<feature type="region of interest" description="Disordered" evidence="9">
    <location>
        <begin position="975"/>
        <end position="1152"/>
    </location>
</feature>
<dbReference type="GO" id="GO:0000175">
    <property type="term" value="F:3'-5'-RNA exonuclease activity"/>
    <property type="evidence" value="ECO:0007669"/>
    <property type="project" value="InterPro"/>
</dbReference>
<dbReference type="InterPro" id="IPR010997">
    <property type="entry name" value="HRDC-like_sf"/>
</dbReference>
<dbReference type="InterPro" id="IPR002121">
    <property type="entry name" value="HRDC_dom"/>
</dbReference>
<keyword evidence="5" id="KW-0271">Exosome</keyword>
<dbReference type="Pfam" id="PF08066">
    <property type="entry name" value="PMC2NT"/>
    <property type="match status" value="1"/>
</dbReference>
<dbReference type="GO" id="GO:0071038">
    <property type="term" value="P:TRAMP-dependent tRNA surveillance pathway"/>
    <property type="evidence" value="ECO:0007669"/>
    <property type="project" value="TreeGrafter"/>
</dbReference>
<dbReference type="FunFam" id="1.10.150.80:FF:000001">
    <property type="entry name" value="Putative exosome component 10"/>
    <property type="match status" value="1"/>
</dbReference>
<dbReference type="InParanoid" id="A0A2R5GEG8"/>
<gene>
    <name evidence="11" type="ORF">FCC1311_055582</name>
</gene>
<keyword evidence="6" id="KW-0269">Exonuclease</keyword>
<dbReference type="Pfam" id="PF00570">
    <property type="entry name" value="HRDC"/>
    <property type="match status" value="1"/>
</dbReference>
<feature type="compositionally biased region" description="Low complexity" evidence="9">
    <location>
        <begin position="1166"/>
        <end position="1191"/>
    </location>
</feature>
<evidence type="ECO:0000256" key="8">
    <source>
        <dbReference type="ARBA" id="ARBA00043957"/>
    </source>
</evidence>
<name>A0A2R5GEG8_9STRA</name>
<dbReference type="InterPro" id="IPR036397">
    <property type="entry name" value="RNaseH_sf"/>
</dbReference>
<feature type="compositionally biased region" description="Polar residues" evidence="9">
    <location>
        <begin position="741"/>
        <end position="778"/>
    </location>
</feature>
<keyword evidence="4" id="KW-0378">Hydrolase</keyword>
<accession>A0A2R5GEG8</accession>
<dbReference type="SMART" id="SM00341">
    <property type="entry name" value="HRDC"/>
    <property type="match status" value="1"/>
</dbReference>
<sequence>MEEIAKHAVPAAYRSKLRELFDALDKNRNGYLVSLQLVREVQLLGYAITGKVPSHAAATREMKRYKELEPEALRLSWPQFLLFSRSLATLPVPRFVQVIDTYLVKIQRAEPRISIEDLQRLNRLHADKLQGLHGMGRTNHLGHRDPGVLSAEEEAGVGVDVDVALSGGFASGWTSTLPLAGCEKLERRSMGSNMGEEQLYEALIHGTKASNSFPGEADDLEYFASLPEFQARIAGFRDRLVKLIMDLAENADSSDQVFKLEQLRDANPGALETFEPVSEIIDMLLENVDESLDASRALSRGVAAGGAAGAEAAAAKSELVRGVRAGLHGVITHAKVDRPQKYFAQTVDNLRTPFRPVLHSKPNAIVPLPDKGIALRPDGTYPNPYETEIQAALGSPPAWLLEPADPVEPVRKLEEVPCTWVETETQLQEMCNALAGERAIAIDLENHSYRSFQGFVCLMQVSTRSADYLVDTLALRSKLHALNEHFTNPSIVKVFHGADSDVVWLQRDFGLYLVSLFDTGRAARALSYPSAGLAYALKRHVDLRVNKAFQLADWRVRPLPDDMFRYAREDTHYLLHVFDKQRNELLEAGGVDMMRDVLRRSAEVALATYAKDTFNPDGFNKLLERRNLSLSQEQLSVLAAVYGWRDTIARREDESVQYVLPDRMLLRVAQEAPASAADLERCCNPLPAVVQTRVTEVLALVRSAREAASGQSKRYAAADADEDMAVDPELNRIAAAPGAQDMQQAKGQAPQQGSVQMGLNSSRSSFVPIQPKSSTSITFAEAAKSGLQSSQQQQQQQQQPSGARRGSFVHMASSRATPSPVLTTEQLYDTAGWQDIGDPDWKAQVILRNNTLANARPAAVSAEAPRADNYRAALAAKTKIGEEQLKSGAGFGALPHKTPFAAMATAMSSGERASSVSMDGTDDGPARGAAVNSGAGDSAGTAVGGPTGPEDAVIDIDTPADADALESEDIPRSMAEIYRISNRNRKRNKDKKKLKDDNGNGPRKSSPATKKRGKDASNAGDDSEAGAGDDAIDFMRDIGWVEGGNKPVPSLVVEGAPDQPAHLAGASADTSTGASVSGAASTGAGSKKSSTGPAGASQTSKAGSSNKRGRRNTPNSPKHRPANSGNSSGASGEQQQQQQQQPRQLHGYAKAAAAAGAFSYSQVAANNGRAPASSAPAAAGSRGRGSGPTPAQAQQQYRSRSGAAAKSMSYR</sequence>
<feature type="compositionally biased region" description="Low complexity" evidence="9">
    <location>
        <begin position="1016"/>
        <end position="1029"/>
    </location>
</feature>
<organism evidence="11 12">
    <name type="scientific">Hondaea fermentalgiana</name>
    <dbReference type="NCBI Taxonomy" id="2315210"/>
    <lineage>
        <taxon>Eukaryota</taxon>
        <taxon>Sar</taxon>
        <taxon>Stramenopiles</taxon>
        <taxon>Bigyra</taxon>
        <taxon>Labyrinthulomycetes</taxon>
        <taxon>Thraustochytrida</taxon>
        <taxon>Thraustochytriidae</taxon>
        <taxon>Hondaea</taxon>
    </lineage>
</organism>
<dbReference type="InterPro" id="IPR002562">
    <property type="entry name" value="3'-5'_exonuclease_dom"/>
</dbReference>
<evidence type="ECO:0000313" key="12">
    <source>
        <dbReference type="Proteomes" id="UP000241890"/>
    </source>
</evidence>
<dbReference type="SMART" id="SM00474">
    <property type="entry name" value="35EXOc"/>
    <property type="match status" value="1"/>
</dbReference>
<dbReference type="GO" id="GO:0071039">
    <property type="term" value="P:nuclear polyadenylation-dependent CUT catabolic process"/>
    <property type="evidence" value="ECO:0007669"/>
    <property type="project" value="TreeGrafter"/>
</dbReference>
<dbReference type="Gene3D" id="1.10.150.80">
    <property type="entry name" value="HRDC domain"/>
    <property type="match status" value="1"/>
</dbReference>
<feature type="compositionally biased region" description="Basic residues" evidence="9">
    <location>
        <begin position="982"/>
        <end position="992"/>
    </location>
</feature>
<comment type="subcellular location">
    <subcellularLocation>
        <location evidence="1">Nucleus</location>
    </subcellularLocation>
</comment>
<feature type="compositionally biased region" description="Low complexity" evidence="9">
    <location>
        <begin position="1122"/>
        <end position="1141"/>
    </location>
</feature>
<dbReference type="InterPro" id="IPR012337">
    <property type="entry name" value="RNaseH-like_sf"/>
</dbReference>
<dbReference type="GO" id="GO:0071037">
    <property type="term" value="P:nuclear polyadenylation-dependent snRNA catabolic process"/>
    <property type="evidence" value="ECO:0007669"/>
    <property type="project" value="TreeGrafter"/>
</dbReference>
<keyword evidence="2" id="KW-0698">rRNA processing</keyword>
<feature type="domain" description="HRDC" evidence="10">
    <location>
        <begin position="631"/>
        <end position="711"/>
    </location>
</feature>
<feature type="region of interest" description="Disordered" evidence="9">
    <location>
        <begin position="1166"/>
        <end position="1211"/>
    </location>
</feature>
<evidence type="ECO:0000256" key="3">
    <source>
        <dbReference type="ARBA" id="ARBA00022722"/>
    </source>
</evidence>
<dbReference type="GO" id="GO:0071035">
    <property type="term" value="P:nuclear polyadenylation-dependent rRNA catabolic process"/>
    <property type="evidence" value="ECO:0007669"/>
    <property type="project" value="TreeGrafter"/>
</dbReference>
<evidence type="ECO:0000256" key="1">
    <source>
        <dbReference type="ARBA" id="ARBA00004123"/>
    </source>
</evidence>
<evidence type="ECO:0000256" key="5">
    <source>
        <dbReference type="ARBA" id="ARBA00022835"/>
    </source>
</evidence>
<evidence type="ECO:0000256" key="4">
    <source>
        <dbReference type="ARBA" id="ARBA00022801"/>
    </source>
</evidence>
<feature type="region of interest" description="Disordered" evidence="9">
    <location>
        <begin position="738"/>
        <end position="822"/>
    </location>
</feature>
<keyword evidence="7" id="KW-0539">Nucleus</keyword>
<dbReference type="SUPFAM" id="SSF47819">
    <property type="entry name" value="HRDC-like"/>
    <property type="match status" value="1"/>
</dbReference>
<dbReference type="GO" id="GO:0000176">
    <property type="term" value="C:nuclear exosome (RNase complex)"/>
    <property type="evidence" value="ECO:0007669"/>
    <property type="project" value="InterPro"/>
</dbReference>
<dbReference type="GO" id="GO:0071036">
    <property type="term" value="P:nuclear polyadenylation-dependent snoRNA catabolic process"/>
    <property type="evidence" value="ECO:0007669"/>
    <property type="project" value="TreeGrafter"/>
</dbReference>
<dbReference type="SUPFAM" id="SSF53098">
    <property type="entry name" value="Ribonuclease H-like"/>
    <property type="match status" value="1"/>
</dbReference>
<dbReference type="FunFam" id="3.30.420.10:FF:000059">
    <property type="entry name" value="Exosome complex exonuclease Rrp6"/>
    <property type="match status" value="1"/>
</dbReference>
<evidence type="ECO:0000256" key="9">
    <source>
        <dbReference type="SAM" id="MobiDB-lite"/>
    </source>
</evidence>
<evidence type="ECO:0000256" key="6">
    <source>
        <dbReference type="ARBA" id="ARBA00022839"/>
    </source>
</evidence>
<keyword evidence="3" id="KW-0540">Nuclease</keyword>
<dbReference type="Gene3D" id="3.30.420.10">
    <property type="entry name" value="Ribonuclease H-like superfamily/Ribonuclease H"/>
    <property type="match status" value="1"/>
</dbReference>
<dbReference type="Proteomes" id="UP000241890">
    <property type="component" value="Unassembled WGS sequence"/>
</dbReference>
<dbReference type="GO" id="GO:0005730">
    <property type="term" value="C:nucleolus"/>
    <property type="evidence" value="ECO:0007669"/>
    <property type="project" value="TreeGrafter"/>
</dbReference>
<evidence type="ECO:0000313" key="11">
    <source>
        <dbReference type="EMBL" id="GBG29336.1"/>
    </source>
</evidence>
<dbReference type="GO" id="GO:0071044">
    <property type="term" value="P:histone mRNA catabolic process"/>
    <property type="evidence" value="ECO:0007669"/>
    <property type="project" value="TreeGrafter"/>
</dbReference>
<feature type="compositionally biased region" description="Low complexity" evidence="9">
    <location>
        <begin position="788"/>
        <end position="799"/>
    </location>
</feature>
<dbReference type="InterPro" id="IPR049559">
    <property type="entry name" value="Rrp6p-like_exo"/>
</dbReference>
<dbReference type="AlphaFoldDB" id="A0A2R5GEG8"/>
<evidence type="ECO:0000259" key="10">
    <source>
        <dbReference type="PROSITE" id="PS50967"/>
    </source>
</evidence>
<evidence type="ECO:0000256" key="2">
    <source>
        <dbReference type="ARBA" id="ARBA00022552"/>
    </source>
</evidence>
<feature type="region of interest" description="Disordered" evidence="9">
    <location>
        <begin position="911"/>
        <end position="954"/>
    </location>
</feature>
<dbReference type="InterPro" id="IPR045092">
    <property type="entry name" value="Rrp6-like"/>
</dbReference>
<dbReference type="Pfam" id="PF01612">
    <property type="entry name" value="DNA_pol_A_exo1"/>
    <property type="match status" value="1"/>
</dbReference>
<dbReference type="GO" id="GO:0071051">
    <property type="term" value="P:poly(A)-dependent snoRNA 3'-end processing"/>
    <property type="evidence" value="ECO:0007669"/>
    <property type="project" value="TreeGrafter"/>
</dbReference>
<reference evidence="11 12" key="1">
    <citation type="submission" date="2017-12" db="EMBL/GenBank/DDBJ databases">
        <title>Sequencing, de novo assembly and annotation of complete genome of a new Thraustochytrid species, strain FCC1311.</title>
        <authorList>
            <person name="Sedici K."/>
            <person name="Godart F."/>
            <person name="Aiese Cigliano R."/>
            <person name="Sanseverino W."/>
            <person name="Barakat M."/>
            <person name="Ortet P."/>
            <person name="Marechal E."/>
            <person name="Cagnac O."/>
            <person name="Amato A."/>
        </authorList>
    </citation>
    <scope>NUCLEOTIDE SEQUENCE [LARGE SCALE GENOMIC DNA]</scope>
</reference>
<dbReference type="EMBL" id="BEYU01000056">
    <property type="protein sequence ID" value="GBG29336.1"/>
    <property type="molecule type" value="Genomic_DNA"/>
</dbReference>
<dbReference type="GO" id="GO:0071040">
    <property type="term" value="P:nuclear polyadenylation-dependent antisense transcript catabolic process"/>
    <property type="evidence" value="ECO:0007669"/>
    <property type="project" value="TreeGrafter"/>
</dbReference>
<feature type="compositionally biased region" description="Basic residues" evidence="9">
    <location>
        <begin position="1107"/>
        <end position="1121"/>
    </location>
</feature>
<dbReference type="PROSITE" id="PS50967">
    <property type="entry name" value="HRDC"/>
    <property type="match status" value="1"/>
</dbReference>
<protein>
    <submittedName>
        <fullName evidence="11">Exosome component 10</fullName>
    </submittedName>
</protein>
<dbReference type="CDD" id="cd06147">
    <property type="entry name" value="Rrp6p_like_exo"/>
    <property type="match status" value="1"/>
</dbReference>